<evidence type="ECO:0000256" key="1">
    <source>
        <dbReference type="ARBA" id="ARBA00004194"/>
    </source>
</evidence>
<protein>
    <recommendedName>
        <fullName evidence="8">Polysaccharide biosynthesis domain-containing protein</fullName>
    </recommendedName>
</protein>
<comment type="caution">
    <text evidence="6">The sequence shown here is derived from an EMBL/GenBank/DDBJ whole genome shotgun (WGS) entry which is preliminary data.</text>
</comment>
<dbReference type="Proteomes" id="UP001141806">
    <property type="component" value="Unassembled WGS sequence"/>
</dbReference>
<evidence type="ECO:0000256" key="5">
    <source>
        <dbReference type="SAM" id="Phobius"/>
    </source>
</evidence>
<evidence type="ECO:0000256" key="2">
    <source>
        <dbReference type="ARBA" id="ARBA00022692"/>
    </source>
</evidence>
<feature type="transmembrane region" description="Helical" evidence="5">
    <location>
        <begin position="105"/>
        <end position="121"/>
    </location>
</feature>
<dbReference type="Pfam" id="PF21729">
    <property type="entry name" value="IRX15_IRX15L_GXM"/>
    <property type="match status" value="1"/>
</dbReference>
<dbReference type="AlphaFoldDB" id="A0A9Q0KNR7"/>
<keyword evidence="7" id="KW-1185">Reference proteome</keyword>
<sequence length="294" mass="33641">MSHLKEKQSTSFIFTQENHKRQHRCQSIVKEKITVVVKAQKGRTPSSKPSVGSQSFSINLFFPKSLPMQGPVVVHHKDYQSYNTKNKIEEDKGLKSMRFRATKPILILFFILSSITLVRLLRITTSGTTVFLEDNPEKLRAFTTNSNSTRIYKVEHRTAAREAYKLLKEARADPACKPQPRPLQDSTCKLALTKLPREVYERKWEVVMIDGPKGDRPGAPGRMAAIYTTSMMARIGNMTDVFVHDVDRTIEKWFSWEFLCDENLVSAKGKLWHFRIKGNLNSTSFCSNATVQIQ</sequence>
<dbReference type="PANTHER" id="PTHR31444">
    <property type="entry name" value="OS11G0490100 PROTEIN"/>
    <property type="match status" value="1"/>
</dbReference>
<dbReference type="InterPro" id="IPR006514">
    <property type="entry name" value="IRX15/GXM/AGM"/>
</dbReference>
<gene>
    <name evidence="6" type="ORF">NE237_006795</name>
</gene>
<keyword evidence="3 5" id="KW-1133">Transmembrane helix</keyword>
<evidence type="ECO:0000256" key="4">
    <source>
        <dbReference type="ARBA" id="ARBA00023136"/>
    </source>
</evidence>
<keyword evidence="4 5" id="KW-0472">Membrane</keyword>
<accession>A0A9Q0KNR7</accession>
<dbReference type="NCBIfam" id="TIGR01627">
    <property type="entry name" value="A_thal_3515"/>
    <property type="match status" value="1"/>
</dbReference>
<evidence type="ECO:0008006" key="8">
    <source>
        <dbReference type="Google" id="ProtNLM"/>
    </source>
</evidence>
<organism evidence="6 7">
    <name type="scientific">Protea cynaroides</name>
    <dbReference type="NCBI Taxonomy" id="273540"/>
    <lineage>
        <taxon>Eukaryota</taxon>
        <taxon>Viridiplantae</taxon>
        <taxon>Streptophyta</taxon>
        <taxon>Embryophyta</taxon>
        <taxon>Tracheophyta</taxon>
        <taxon>Spermatophyta</taxon>
        <taxon>Magnoliopsida</taxon>
        <taxon>Proteales</taxon>
        <taxon>Proteaceae</taxon>
        <taxon>Protea</taxon>
    </lineage>
</organism>
<proteinExistence type="predicted"/>
<evidence type="ECO:0000313" key="6">
    <source>
        <dbReference type="EMBL" id="KAJ4973621.1"/>
    </source>
</evidence>
<comment type="subcellular location">
    <subcellularLocation>
        <location evidence="1">Golgi apparatus membrane</location>
        <topology evidence="1">Single-pass membrane protein</topology>
    </subcellularLocation>
</comment>
<reference evidence="6" key="1">
    <citation type="journal article" date="2023" name="Plant J.">
        <title>The genome of the king protea, Protea cynaroides.</title>
        <authorList>
            <person name="Chang J."/>
            <person name="Duong T.A."/>
            <person name="Schoeman C."/>
            <person name="Ma X."/>
            <person name="Roodt D."/>
            <person name="Barker N."/>
            <person name="Li Z."/>
            <person name="Van de Peer Y."/>
            <person name="Mizrachi E."/>
        </authorList>
    </citation>
    <scope>NUCLEOTIDE SEQUENCE</scope>
    <source>
        <tissue evidence="6">Young leaves</tissue>
    </source>
</reference>
<keyword evidence="2 5" id="KW-0812">Transmembrane</keyword>
<evidence type="ECO:0000313" key="7">
    <source>
        <dbReference type="Proteomes" id="UP001141806"/>
    </source>
</evidence>
<dbReference type="OrthoDB" id="1896682at2759"/>
<evidence type="ECO:0000256" key="3">
    <source>
        <dbReference type="ARBA" id="ARBA00022989"/>
    </source>
</evidence>
<dbReference type="EMBL" id="JAMYWD010000004">
    <property type="protein sequence ID" value="KAJ4973621.1"/>
    <property type="molecule type" value="Genomic_DNA"/>
</dbReference>
<dbReference type="GO" id="GO:0045492">
    <property type="term" value="P:xylan biosynthetic process"/>
    <property type="evidence" value="ECO:0007669"/>
    <property type="project" value="InterPro"/>
</dbReference>
<dbReference type="GO" id="GO:0000139">
    <property type="term" value="C:Golgi membrane"/>
    <property type="evidence" value="ECO:0007669"/>
    <property type="project" value="UniProtKB-SubCell"/>
</dbReference>
<name>A0A9Q0KNR7_9MAGN</name>